<comment type="caution">
    <text evidence="2">The sequence shown here is derived from an EMBL/GenBank/DDBJ whole genome shotgun (WGS) entry which is preliminary data.</text>
</comment>
<evidence type="ECO:0000313" key="3">
    <source>
        <dbReference type="Proteomes" id="UP001500655"/>
    </source>
</evidence>
<name>A0ABP4VYZ5_9ACTN</name>
<dbReference type="Proteomes" id="UP001500655">
    <property type="component" value="Unassembled WGS sequence"/>
</dbReference>
<dbReference type="EMBL" id="BAAALS010000002">
    <property type="protein sequence ID" value="GAA1737643.1"/>
    <property type="molecule type" value="Genomic_DNA"/>
</dbReference>
<evidence type="ECO:0000313" key="2">
    <source>
        <dbReference type="EMBL" id="GAA1737643.1"/>
    </source>
</evidence>
<evidence type="ECO:0000256" key="1">
    <source>
        <dbReference type="SAM" id="MobiDB-lite"/>
    </source>
</evidence>
<keyword evidence="3" id="KW-1185">Reference proteome</keyword>
<accession>A0ABP4VYZ5</accession>
<gene>
    <name evidence="2" type="ORF">GCM10009681_05410</name>
</gene>
<protein>
    <submittedName>
        <fullName evidence="2">Uncharacterized protein</fullName>
    </submittedName>
</protein>
<reference evidence="3" key="1">
    <citation type="journal article" date="2019" name="Int. J. Syst. Evol. Microbiol.">
        <title>The Global Catalogue of Microorganisms (GCM) 10K type strain sequencing project: providing services to taxonomists for standard genome sequencing and annotation.</title>
        <authorList>
            <consortium name="The Broad Institute Genomics Platform"/>
            <consortium name="The Broad Institute Genome Sequencing Center for Infectious Disease"/>
            <person name="Wu L."/>
            <person name="Ma J."/>
        </authorList>
    </citation>
    <scope>NUCLEOTIDE SEQUENCE [LARGE SCALE GENOMIC DNA]</scope>
    <source>
        <strain evidence="3">JCM 13249</strain>
    </source>
</reference>
<sequence>MVVGESDLDGRAPHRAAVRVEVDHLLDGAERHGARLAGEHHRHGHGHGGVVVQGHQDVRASEVARGEAALHRGQAQAHERAGQLPPVQGGRVAHHGYVQPGADVDGDAHVGGVRHAYGRGALE</sequence>
<feature type="region of interest" description="Disordered" evidence="1">
    <location>
        <begin position="72"/>
        <end position="110"/>
    </location>
</feature>
<proteinExistence type="predicted"/>
<organism evidence="2 3">
    <name type="scientific">Luedemannella helvata</name>
    <dbReference type="NCBI Taxonomy" id="349315"/>
    <lineage>
        <taxon>Bacteria</taxon>
        <taxon>Bacillati</taxon>
        <taxon>Actinomycetota</taxon>
        <taxon>Actinomycetes</taxon>
        <taxon>Micromonosporales</taxon>
        <taxon>Micromonosporaceae</taxon>
        <taxon>Luedemannella</taxon>
    </lineage>
</organism>